<dbReference type="OrthoDB" id="9758307at2"/>
<dbReference type="PANTHER" id="PTHR42792:SF1">
    <property type="entry name" value="FLAGELLAR HOOK-ASSOCIATED PROTEIN 3"/>
    <property type="match status" value="1"/>
</dbReference>
<dbReference type="SUPFAM" id="SSF64518">
    <property type="entry name" value="Phase 1 flagellin"/>
    <property type="match status" value="1"/>
</dbReference>
<keyword evidence="7" id="KW-1185">Reference proteome</keyword>
<dbReference type="RefSeq" id="WP_089022277.1">
    <property type="nucleotide sequence ID" value="NZ_NIQC01000001.1"/>
</dbReference>
<evidence type="ECO:0000313" key="6">
    <source>
        <dbReference type="EMBL" id="OWZ84853.1"/>
    </source>
</evidence>
<evidence type="ECO:0000256" key="3">
    <source>
        <dbReference type="ARBA" id="ARBA00023143"/>
    </source>
</evidence>
<keyword evidence="6" id="KW-0969">Cilium</keyword>
<keyword evidence="6" id="KW-0282">Flagellum</keyword>
<dbReference type="InterPro" id="IPR046358">
    <property type="entry name" value="Flagellin_C"/>
</dbReference>
<feature type="domain" description="Flagellin C-terminal" evidence="5">
    <location>
        <begin position="230"/>
        <end position="304"/>
    </location>
</feature>
<evidence type="ECO:0000259" key="4">
    <source>
        <dbReference type="Pfam" id="PF00669"/>
    </source>
</evidence>
<dbReference type="GO" id="GO:0071973">
    <property type="term" value="P:bacterial-type flagellum-dependent cell motility"/>
    <property type="evidence" value="ECO:0007669"/>
    <property type="project" value="InterPro"/>
</dbReference>
<evidence type="ECO:0000259" key="5">
    <source>
        <dbReference type="Pfam" id="PF00700"/>
    </source>
</evidence>
<dbReference type="GO" id="GO:0005198">
    <property type="term" value="F:structural molecule activity"/>
    <property type="evidence" value="ECO:0007669"/>
    <property type="project" value="InterPro"/>
</dbReference>
<dbReference type="Pfam" id="PF00700">
    <property type="entry name" value="Flagellin_C"/>
    <property type="match status" value="1"/>
</dbReference>
<dbReference type="InterPro" id="IPR001029">
    <property type="entry name" value="Flagellin_N"/>
</dbReference>
<dbReference type="Pfam" id="PF00669">
    <property type="entry name" value="Flagellin_N"/>
    <property type="match status" value="1"/>
</dbReference>
<reference evidence="6 7" key="1">
    <citation type="submission" date="2017-06" db="EMBL/GenBank/DDBJ databases">
        <title>Draft Genome Sequence of Natranaerobius trueperi halophilic, alkalithermophilic bacteria from soda lakes.</title>
        <authorList>
            <person name="Zhao B."/>
        </authorList>
    </citation>
    <scope>NUCLEOTIDE SEQUENCE [LARGE SCALE GENOMIC DNA]</scope>
    <source>
        <strain evidence="6 7">DSM 18760</strain>
    </source>
</reference>
<protein>
    <submittedName>
        <fullName evidence="6">Flagellar hook-associated protein FlgL</fullName>
    </submittedName>
</protein>
<dbReference type="PRINTS" id="PR00207">
    <property type="entry name" value="FLAGELLIN"/>
</dbReference>
<dbReference type="Proteomes" id="UP000214588">
    <property type="component" value="Unassembled WGS sequence"/>
</dbReference>
<dbReference type="Gene3D" id="1.20.1330.10">
    <property type="entry name" value="f41 fragment of flagellin, N-terminal domain"/>
    <property type="match status" value="1"/>
</dbReference>
<evidence type="ECO:0000256" key="2">
    <source>
        <dbReference type="ARBA" id="ARBA00005709"/>
    </source>
</evidence>
<dbReference type="EMBL" id="NIQC01000001">
    <property type="protein sequence ID" value="OWZ84853.1"/>
    <property type="molecule type" value="Genomic_DNA"/>
</dbReference>
<keyword evidence="3" id="KW-0975">Bacterial flagellum</keyword>
<dbReference type="PANTHER" id="PTHR42792">
    <property type="entry name" value="FLAGELLIN"/>
    <property type="match status" value="1"/>
</dbReference>
<proteinExistence type="inferred from homology"/>
<accession>A0A226C0R6</accession>
<comment type="similarity">
    <text evidence="2">Belongs to the bacterial flagellin family.</text>
</comment>
<feature type="domain" description="Flagellin N-terminal" evidence="4">
    <location>
        <begin position="4"/>
        <end position="140"/>
    </location>
</feature>
<comment type="subcellular location">
    <subcellularLocation>
        <location evidence="1">Bacterial flagellum</location>
    </subcellularLocation>
</comment>
<dbReference type="AlphaFoldDB" id="A0A226C0R6"/>
<evidence type="ECO:0000256" key="1">
    <source>
        <dbReference type="ARBA" id="ARBA00004365"/>
    </source>
</evidence>
<organism evidence="6 7">
    <name type="scientific">Natranaerobius trueperi</name>
    <dbReference type="NCBI Taxonomy" id="759412"/>
    <lineage>
        <taxon>Bacteria</taxon>
        <taxon>Bacillati</taxon>
        <taxon>Bacillota</taxon>
        <taxon>Clostridia</taxon>
        <taxon>Natranaerobiales</taxon>
        <taxon>Natranaerobiaceae</taxon>
        <taxon>Natranaerobius</taxon>
    </lineage>
</organism>
<name>A0A226C0R6_9FIRM</name>
<keyword evidence="6" id="KW-0966">Cell projection</keyword>
<comment type="caution">
    <text evidence="6">The sequence shown here is derived from an EMBL/GenBank/DDBJ whole genome shotgun (WGS) entry which is preliminary data.</text>
</comment>
<dbReference type="InterPro" id="IPR013384">
    <property type="entry name" value="Flagell_FlgL"/>
</dbReference>
<sequence>MRVTNKMMSDNMLRNVNSNLRKMNHTQEKLSTGKSIHRPSDDPAGIARALGMRTEEGELAKYQQNIDDADSWLTSTDSALSEVNDVLQRVRELTVYGASDSLDQGSRDALAEEVGELKGHLVEVSNSDFNQKHIFGGHNTTEKPFELIEDADGNTGVTYNGNEGDLKVDISSDVTVNKNLTGTDVFGEEFPEDEDDIENQDNMFQTLENIYQDLKDGDTDSLSNDRLGEIDGWIDKNLENQAEVGARQNRLEMSKNRLQEIEHLTKEELSEVEDADMAETIMELKNQENVHRMALSAGARIIQPTLMDFLQ</sequence>
<dbReference type="NCBIfam" id="TIGR02550">
    <property type="entry name" value="flagell_flgL"/>
    <property type="match status" value="1"/>
</dbReference>
<dbReference type="InterPro" id="IPR001492">
    <property type="entry name" value="Flagellin"/>
</dbReference>
<gene>
    <name evidence="6" type="primary">flgL</name>
    <name evidence="6" type="ORF">CDO51_00145</name>
</gene>
<dbReference type="GO" id="GO:0009424">
    <property type="term" value="C:bacterial-type flagellum hook"/>
    <property type="evidence" value="ECO:0007669"/>
    <property type="project" value="InterPro"/>
</dbReference>
<evidence type="ECO:0000313" key="7">
    <source>
        <dbReference type="Proteomes" id="UP000214588"/>
    </source>
</evidence>